<proteinExistence type="predicted"/>
<reference evidence="3 4" key="2">
    <citation type="journal article" date="2009" name="BMC Microbiol.">
        <title>The genome sequence of Geobacter metallireducens: features of metabolism, physiology and regulation common and dissimilar to Geobacter sulfurreducens.</title>
        <authorList>
            <person name="Aklujkar M."/>
            <person name="Krushkal J."/>
            <person name="DiBartolo G."/>
            <person name="Lapidus A."/>
            <person name="Land M.L."/>
            <person name="Lovley D.R."/>
        </authorList>
    </citation>
    <scope>NUCLEOTIDE SEQUENCE [LARGE SCALE GENOMIC DNA]</scope>
    <source>
        <strain evidence="4">ATCC 53774 / DSM 7210 / GS-15</strain>
    </source>
</reference>
<keyword evidence="3" id="KW-0808">Transferase</keyword>
<dbReference type="CAZy" id="GT2">
    <property type="family name" value="Glycosyltransferase Family 2"/>
</dbReference>
<dbReference type="STRING" id="269799.Gmet_2010"/>
<dbReference type="InterPro" id="IPR029044">
    <property type="entry name" value="Nucleotide-diphossugar_trans"/>
</dbReference>
<dbReference type="Proteomes" id="UP000007073">
    <property type="component" value="Chromosome"/>
</dbReference>
<dbReference type="InterPro" id="IPR019734">
    <property type="entry name" value="TPR_rpt"/>
</dbReference>
<sequence length="305" mass="35528">MVKVTIIIPTYNPREHLIDTLLSVRTQNFTNIEVLIVDDGSTVDVSTLIKPYITADNIRCIRRKNGGTAAARNTGITNSTGEYIAFLDHDDIWLPDKVALQVEALDRNLSCGLTYCNFQILDEQTGSLINPHRQGEGGCMFEKFLYRNYITTASQIMVRRSCFDQLGLFDESLPIVDDYDFYLRLSRCYDIHYDPRVLTHWRSHQFNTSKNYEKTQLGRIKVKETALNRWALSDNQKKILFKGLRRDYYELAYYYLNSEKYSDARNYFRKAVPYRPVKSIVYYLSTCVPGLSYLNMKALKNDFLK</sequence>
<evidence type="ECO:0000256" key="1">
    <source>
        <dbReference type="PROSITE-ProRule" id="PRU00339"/>
    </source>
</evidence>
<evidence type="ECO:0000259" key="2">
    <source>
        <dbReference type="Pfam" id="PF00535"/>
    </source>
</evidence>
<organism evidence="3 4">
    <name type="scientific">Geobacter metallireducens (strain ATCC 53774 / DSM 7210 / GS-15)</name>
    <dbReference type="NCBI Taxonomy" id="269799"/>
    <lineage>
        <taxon>Bacteria</taxon>
        <taxon>Pseudomonadati</taxon>
        <taxon>Thermodesulfobacteriota</taxon>
        <taxon>Desulfuromonadia</taxon>
        <taxon>Geobacterales</taxon>
        <taxon>Geobacteraceae</taxon>
        <taxon>Geobacter</taxon>
    </lineage>
</organism>
<dbReference type="HOGENOM" id="CLU_025996_0_0_7"/>
<evidence type="ECO:0000313" key="3">
    <source>
        <dbReference type="EMBL" id="ABB32239.1"/>
    </source>
</evidence>
<dbReference type="AlphaFoldDB" id="Q39U35"/>
<evidence type="ECO:0000313" key="4">
    <source>
        <dbReference type="Proteomes" id="UP000007073"/>
    </source>
</evidence>
<dbReference type="Pfam" id="PF00535">
    <property type="entry name" value="Glycos_transf_2"/>
    <property type="match status" value="1"/>
</dbReference>
<keyword evidence="4" id="KW-1185">Reference proteome</keyword>
<dbReference type="PROSITE" id="PS50005">
    <property type="entry name" value="TPR"/>
    <property type="match status" value="1"/>
</dbReference>
<dbReference type="PANTHER" id="PTHR22916">
    <property type="entry name" value="GLYCOSYLTRANSFERASE"/>
    <property type="match status" value="1"/>
</dbReference>
<feature type="repeat" description="TPR" evidence="1">
    <location>
        <begin position="245"/>
        <end position="278"/>
    </location>
</feature>
<accession>Q39U35</accession>
<dbReference type="eggNOG" id="COG1216">
    <property type="taxonomic scope" value="Bacteria"/>
</dbReference>
<dbReference type="SUPFAM" id="SSF53448">
    <property type="entry name" value="Nucleotide-diphospho-sugar transferases"/>
    <property type="match status" value="1"/>
</dbReference>
<dbReference type="RefSeq" id="WP_011365901.1">
    <property type="nucleotide sequence ID" value="NC_007517.1"/>
</dbReference>
<feature type="domain" description="Glycosyltransferase 2-like" evidence="2">
    <location>
        <begin position="5"/>
        <end position="125"/>
    </location>
</feature>
<dbReference type="Gene3D" id="3.90.550.10">
    <property type="entry name" value="Spore Coat Polysaccharide Biosynthesis Protein SpsA, Chain A"/>
    <property type="match status" value="1"/>
</dbReference>
<protein>
    <submittedName>
        <fullName evidence="3">Glycosyltransferase</fullName>
    </submittedName>
</protein>
<dbReference type="PANTHER" id="PTHR22916:SF3">
    <property type="entry name" value="UDP-GLCNAC:BETAGAL BETA-1,3-N-ACETYLGLUCOSAMINYLTRANSFERASE-LIKE PROTEIN 1"/>
    <property type="match status" value="1"/>
</dbReference>
<gene>
    <name evidence="3" type="ordered locus">Gmet_2010</name>
</gene>
<reference evidence="3 4" key="1">
    <citation type="submission" date="2005-10" db="EMBL/GenBank/DDBJ databases">
        <title>Complete sequence of Geobacter metallireducens GS-15.</title>
        <authorList>
            <consortium name="US DOE Joint Genome Institute"/>
            <person name="Copeland A."/>
            <person name="Lucas S."/>
            <person name="Lapidus A."/>
            <person name="Barry K."/>
            <person name="Detter J.C."/>
            <person name="Glavina T."/>
            <person name="Hammon N."/>
            <person name="Israni S."/>
            <person name="Pitluck S."/>
            <person name="Di Bartolo G."/>
            <person name="Chain P."/>
            <person name="Schmutz J."/>
            <person name="Larimer F."/>
            <person name="Land M."/>
            <person name="Kyrpides N."/>
            <person name="Ivanova N."/>
            <person name="Richardson P."/>
        </authorList>
    </citation>
    <scope>NUCLEOTIDE SEQUENCE [LARGE SCALE GENOMIC DNA]</scope>
    <source>
        <strain evidence="4">ATCC 53774 / DSM 7210 / GS-15</strain>
    </source>
</reference>
<dbReference type="EMBL" id="CP000148">
    <property type="protein sequence ID" value="ABB32239.1"/>
    <property type="molecule type" value="Genomic_DNA"/>
</dbReference>
<keyword evidence="1" id="KW-0802">TPR repeat</keyword>
<name>Q39U35_GEOMG</name>
<dbReference type="KEGG" id="gme:Gmet_2010"/>
<dbReference type="GO" id="GO:0016758">
    <property type="term" value="F:hexosyltransferase activity"/>
    <property type="evidence" value="ECO:0007669"/>
    <property type="project" value="UniProtKB-ARBA"/>
</dbReference>
<dbReference type="InterPro" id="IPR001173">
    <property type="entry name" value="Glyco_trans_2-like"/>
</dbReference>